<protein>
    <submittedName>
        <fullName evidence="1">Prepilin-type N-terminal cleavage/methylation domain-containing protein</fullName>
    </submittedName>
</protein>
<evidence type="ECO:0000313" key="1">
    <source>
        <dbReference type="EMBL" id="TCD16665.1"/>
    </source>
</evidence>
<dbReference type="PROSITE" id="PS00409">
    <property type="entry name" value="PROKAR_NTER_METHYL"/>
    <property type="match status" value="1"/>
</dbReference>
<proteinExistence type="predicted"/>
<dbReference type="AlphaFoldDB" id="A0A4R0PFP1"/>
<name>A0A4R0PFP1_9HYPH</name>
<dbReference type="NCBIfam" id="TIGR02532">
    <property type="entry name" value="IV_pilin_GFxxxE"/>
    <property type="match status" value="1"/>
</dbReference>
<keyword evidence="2" id="KW-1185">Reference proteome</keyword>
<reference evidence="1 2" key="1">
    <citation type="journal article" date="2015" name="Antonie Van Leeuwenhoek">
        <title>Oricola cellulosilytica gen. nov., sp. nov., a cellulose-degrading bacterium of the family Phyllobacteriaceae isolated from surface seashore water, and emended descriptions of Mesorhizobium loti and Phyllobacterium myrsinacearum.</title>
        <authorList>
            <person name="Hameed A."/>
            <person name="Shahina M."/>
            <person name="Lai W.A."/>
            <person name="Lin S.Y."/>
            <person name="Young L.S."/>
            <person name="Liu Y.C."/>
            <person name="Hsu Y.H."/>
            <person name="Young C.C."/>
        </authorList>
    </citation>
    <scope>NUCLEOTIDE SEQUENCE [LARGE SCALE GENOMIC DNA]</scope>
    <source>
        <strain evidence="1 2">KCTC 52183</strain>
    </source>
</reference>
<dbReference type="EMBL" id="SJST01000001">
    <property type="protein sequence ID" value="TCD16665.1"/>
    <property type="molecule type" value="Genomic_DNA"/>
</dbReference>
<gene>
    <name evidence="1" type="ORF">E0D97_04435</name>
</gene>
<comment type="caution">
    <text evidence="1">The sequence shown here is derived from an EMBL/GenBank/DDBJ whole genome shotgun (WGS) entry which is preliminary data.</text>
</comment>
<evidence type="ECO:0000313" key="2">
    <source>
        <dbReference type="Proteomes" id="UP000291301"/>
    </source>
</evidence>
<organism evidence="1 2">
    <name type="scientific">Oricola cellulosilytica</name>
    <dbReference type="NCBI Taxonomy" id="1429082"/>
    <lineage>
        <taxon>Bacteria</taxon>
        <taxon>Pseudomonadati</taxon>
        <taxon>Pseudomonadota</taxon>
        <taxon>Alphaproteobacteria</taxon>
        <taxon>Hyphomicrobiales</taxon>
        <taxon>Ahrensiaceae</taxon>
        <taxon>Oricola</taxon>
    </lineage>
</organism>
<dbReference type="Pfam" id="PF07963">
    <property type="entry name" value="N_methyl"/>
    <property type="match status" value="1"/>
</dbReference>
<dbReference type="RefSeq" id="WP_131565725.1">
    <property type="nucleotide sequence ID" value="NZ_JAINFK010000001.1"/>
</dbReference>
<sequence length="132" mass="14217">MKGGTRRKDRRAPEAGFTLLETIVALLILALALGTAVQSVALASSRLGMSDHARDIEEVARRTLASLAATPPRPGRTEGVDRNSGLHWVIEARAVPGLETQSASHIVLTLTSGTIRRLRHRFETMVLGQADT</sequence>
<dbReference type="Proteomes" id="UP000291301">
    <property type="component" value="Unassembled WGS sequence"/>
</dbReference>
<dbReference type="InterPro" id="IPR012902">
    <property type="entry name" value="N_methyl_site"/>
</dbReference>
<accession>A0A4R0PFP1</accession>